<protein>
    <submittedName>
        <fullName evidence="2">Uncharacterized protein</fullName>
    </submittedName>
</protein>
<evidence type="ECO:0000313" key="3">
    <source>
        <dbReference type="Proteomes" id="UP000230233"/>
    </source>
</evidence>
<dbReference type="Proteomes" id="UP000230233">
    <property type="component" value="Chromosome V"/>
</dbReference>
<comment type="caution">
    <text evidence="2">The sequence shown here is derived from an EMBL/GenBank/DDBJ whole genome shotgun (WGS) entry which is preliminary data.</text>
</comment>
<organism evidence="2 3">
    <name type="scientific">Caenorhabditis nigoni</name>
    <dbReference type="NCBI Taxonomy" id="1611254"/>
    <lineage>
        <taxon>Eukaryota</taxon>
        <taxon>Metazoa</taxon>
        <taxon>Ecdysozoa</taxon>
        <taxon>Nematoda</taxon>
        <taxon>Chromadorea</taxon>
        <taxon>Rhabditida</taxon>
        <taxon>Rhabditina</taxon>
        <taxon>Rhabditomorpha</taxon>
        <taxon>Rhabditoidea</taxon>
        <taxon>Rhabditidae</taxon>
        <taxon>Peloderinae</taxon>
        <taxon>Caenorhabditis</taxon>
    </lineage>
</organism>
<keyword evidence="1" id="KW-0812">Transmembrane</keyword>
<evidence type="ECO:0000256" key="1">
    <source>
        <dbReference type="SAM" id="Phobius"/>
    </source>
</evidence>
<keyword evidence="3" id="KW-1185">Reference proteome</keyword>
<reference evidence="3" key="1">
    <citation type="submission" date="2017-10" db="EMBL/GenBank/DDBJ databases">
        <title>Rapid genome shrinkage in a self-fertile nematode reveals novel sperm competition proteins.</title>
        <authorList>
            <person name="Yin D."/>
            <person name="Schwarz E.M."/>
            <person name="Thomas C.G."/>
            <person name="Felde R.L."/>
            <person name="Korf I.F."/>
            <person name="Cutter A.D."/>
            <person name="Schartner C.M."/>
            <person name="Ralston E.J."/>
            <person name="Meyer B.J."/>
            <person name="Haag E.S."/>
        </authorList>
    </citation>
    <scope>NUCLEOTIDE SEQUENCE [LARGE SCALE GENOMIC DNA]</scope>
    <source>
        <strain evidence="3">JU1422</strain>
    </source>
</reference>
<evidence type="ECO:0000313" key="2">
    <source>
        <dbReference type="EMBL" id="PIC26989.1"/>
    </source>
</evidence>
<dbReference type="AlphaFoldDB" id="A0A2G5TI70"/>
<name>A0A2G5TI70_9PELO</name>
<keyword evidence="1" id="KW-0472">Membrane</keyword>
<dbReference type="EMBL" id="PDUG01000005">
    <property type="protein sequence ID" value="PIC26989.1"/>
    <property type="molecule type" value="Genomic_DNA"/>
</dbReference>
<feature type="transmembrane region" description="Helical" evidence="1">
    <location>
        <begin position="63"/>
        <end position="82"/>
    </location>
</feature>
<sequence length="83" mass="10161">MAEKIYPAEKPKRRVLLEEKPYPAEKPKRRVLLEEKKNIPEIYRAFIRKKSHFSMPFFSMKEFFSNFFFLNVNLHAFLHILMQ</sequence>
<keyword evidence="1" id="KW-1133">Transmembrane helix</keyword>
<accession>A0A2G5TI70</accession>
<proteinExistence type="predicted"/>
<gene>
    <name evidence="2" type="primary">Cnig_chr_V.g19387</name>
    <name evidence="2" type="ORF">B9Z55_019387</name>
</gene>